<proteinExistence type="predicted"/>
<sequence>MPQRVGNHRVKRRWDVSHALNPRSSEYQVVHVDSFGIYIENDFPDGLIDLSAESYERSDLAI</sequence>
<comment type="caution">
    <text evidence="1">The sequence shown here is derived from an EMBL/GenBank/DDBJ whole genome shotgun (WGS) entry which is preliminary data.</text>
</comment>
<evidence type="ECO:0000313" key="2">
    <source>
        <dbReference type="Proteomes" id="UP000712600"/>
    </source>
</evidence>
<protein>
    <submittedName>
        <fullName evidence="1">Uncharacterized protein</fullName>
    </submittedName>
</protein>
<dbReference type="EMBL" id="QGKX02001521">
    <property type="protein sequence ID" value="KAF3509250.1"/>
    <property type="molecule type" value="Genomic_DNA"/>
</dbReference>
<evidence type="ECO:0000313" key="1">
    <source>
        <dbReference type="EMBL" id="KAF3509250.1"/>
    </source>
</evidence>
<accession>A0A8S9P2F6</accession>
<dbReference type="Proteomes" id="UP000712600">
    <property type="component" value="Unassembled WGS sequence"/>
</dbReference>
<dbReference type="AlphaFoldDB" id="A0A8S9P2F6"/>
<reference evidence="1" key="1">
    <citation type="submission" date="2019-12" db="EMBL/GenBank/DDBJ databases">
        <title>Genome sequencing and annotation of Brassica cretica.</title>
        <authorList>
            <person name="Studholme D.J."/>
            <person name="Sarris P."/>
        </authorList>
    </citation>
    <scope>NUCLEOTIDE SEQUENCE</scope>
    <source>
        <strain evidence="1">PFS-109/04</strain>
        <tissue evidence="1">Leaf</tissue>
    </source>
</reference>
<organism evidence="1 2">
    <name type="scientific">Brassica cretica</name>
    <name type="common">Mustard</name>
    <dbReference type="NCBI Taxonomy" id="69181"/>
    <lineage>
        <taxon>Eukaryota</taxon>
        <taxon>Viridiplantae</taxon>
        <taxon>Streptophyta</taxon>
        <taxon>Embryophyta</taxon>
        <taxon>Tracheophyta</taxon>
        <taxon>Spermatophyta</taxon>
        <taxon>Magnoliopsida</taxon>
        <taxon>eudicotyledons</taxon>
        <taxon>Gunneridae</taxon>
        <taxon>Pentapetalae</taxon>
        <taxon>rosids</taxon>
        <taxon>malvids</taxon>
        <taxon>Brassicales</taxon>
        <taxon>Brassicaceae</taxon>
        <taxon>Brassiceae</taxon>
        <taxon>Brassica</taxon>
    </lineage>
</organism>
<name>A0A8S9P2F6_BRACR</name>
<gene>
    <name evidence="1" type="ORF">F2Q69_00006343</name>
</gene>